<dbReference type="EMBL" id="VSSQ01000488">
    <property type="protein sequence ID" value="MPL95947.1"/>
    <property type="molecule type" value="Genomic_DNA"/>
</dbReference>
<sequence length="167" mass="18249">MTNKAPEGSPDRSGDPVETVRTFLRKKGYPDSITFSEETIFTVDDASRAVGAPPAHILKSLVFLVDEKPLLVLMSGINKADVKKVRSACNAKKVRMADPEFVCRWSGFQVGGVPPVGYPEEIPALLDEDLFLYPVVWAAAGSDHAFFPVSPEDLQNMTGGRKCPVRK</sequence>
<dbReference type="Gene3D" id="3.90.960.10">
    <property type="entry name" value="YbaK/aminoacyl-tRNA synthetase-associated domain"/>
    <property type="match status" value="1"/>
</dbReference>
<dbReference type="SUPFAM" id="SSF55826">
    <property type="entry name" value="YbaK/ProRS associated domain"/>
    <property type="match status" value="1"/>
</dbReference>
<comment type="caution">
    <text evidence="2">The sequence shown here is derived from an EMBL/GenBank/DDBJ whole genome shotgun (WGS) entry which is preliminary data.</text>
</comment>
<proteinExistence type="predicted"/>
<dbReference type="PANTHER" id="PTHR30411">
    <property type="entry name" value="CYTOPLASMIC PROTEIN"/>
    <property type="match status" value="1"/>
</dbReference>
<reference evidence="2" key="1">
    <citation type="submission" date="2019-08" db="EMBL/GenBank/DDBJ databases">
        <authorList>
            <person name="Kucharzyk K."/>
            <person name="Murdoch R.W."/>
            <person name="Higgins S."/>
            <person name="Loffler F."/>
        </authorList>
    </citation>
    <scope>NUCLEOTIDE SEQUENCE</scope>
</reference>
<dbReference type="GO" id="GO:0002161">
    <property type="term" value="F:aminoacyl-tRNA deacylase activity"/>
    <property type="evidence" value="ECO:0007669"/>
    <property type="project" value="InterPro"/>
</dbReference>
<dbReference type="InterPro" id="IPR007214">
    <property type="entry name" value="YbaK/aa-tRNA-synth-assoc-dom"/>
</dbReference>
<evidence type="ECO:0000313" key="2">
    <source>
        <dbReference type="EMBL" id="MPL95947.1"/>
    </source>
</evidence>
<dbReference type="Pfam" id="PF04073">
    <property type="entry name" value="tRNA_edit"/>
    <property type="match status" value="1"/>
</dbReference>
<protein>
    <recommendedName>
        <fullName evidence="1">YbaK/aminoacyl-tRNA synthetase-associated domain-containing protein</fullName>
    </recommendedName>
</protein>
<accession>A0A644VXD0</accession>
<dbReference type="InterPro" id="IPR036754">
    <property type="entry name" value="YbaK/aa-tRNA-synt-asso_dom_sf"/>
</dbReference>
<organism evidence="2">
    <name type="scientific">bioreactor metagenome</name>
    <dbReference type="NCBI Taxonomy" id="1076179"/>
    <lineage>
        <taxon>unclassified sequences</taxon>
        <taxon>metagenomes</taxon>
        <taxon>ecological metagenomes</taxon>
    </lineage>
</organism>
<dbReference type="PANTHER" id="PTHR30411:SF1">
    <property type="entry name" value="CYTOPLASMIC PROTEIN"/>
    <property type="match status" value="1"/>
</dbReference>
<feature type="domain" description="YbaK/aminoacyl-tRNA synthetase-associated" evidence="1">
    <location>
        <begin position="38"/>
        <end position="156"/>
    </location>
</feature>
<name>A0A644VXD0_9ZZZZ</name>
<dbReference type="AlphaFoldDB" id="A0A644VXD0"/>
<gene>
    <name evidence="2" type="ORF">SDC9_42121</name>
</gene>
<dbReference type="CDD" id="cd04333">
    <property type="entry name" value="ProX_deacylase"/>
    <property type="match status" value="1"/>
</dbReference>
<evidence type="ECO:0000259" key="1">
    <source>
        <dbReference type="Pfam" id="PF04073"/>
    </source>
</evidence>